<comment type="subcellular location">
    <subcellularLocation>
        <location evidence="1">Membrane</location>
    </subcellularLocation>
</comment>
<evidence type="ECO:0000313" key="7">
    <source>
        <dbReference type="EMBL" id="GBF80821.1"/>
    </source>
</evidence>
<evidence type="ECO:0000256" key="5">
    <source>
        <dbReference type="SAM" id="Phobius"/>
    </source>
</evidence>
<keyword evidence="2 5" id="KW-0812">Transmembrane</keyword>
<dbReference type="SUPFAM" id="SSF53822">
    <property type="entry name" value="Periplasmic binding protein-like I"/>
    <property type="match status" value="1"/>
</dbReference>
<dbReference type="PANTHER" id="PTHR30483:SF6">
    <property type="entry name" value="PERIPLASMIC BINDING PROTEIN OF ABC TRANSPORTER FOR NATURAL AMINO ACIDS"/>
    <property type="match status" value="1"/>
</dbReference>
<keyword evidence="3 5" id="KW-1133">Transmembrane helix</keyword>
<evidence type="ECO:0000256" key="2">
    <source>
        <dbReference type="ARBA" id="ARBA00022692"/>
    </source>
</evidence>
<evidence type="ECO:0000256" key="1">
    <source>
        <dbReference type="ARBA" id="ARBA00004370"/>
    </source>
</evidence>
<dbReference type="InterPro" id="IPR001828">
    <property type="entry name" value="ANF_lig-bd_rcpt"/>
</dbReference>
<feature type="domain" description="Receptor ligand binding region" evidence="6">
    <location>
        <begin position="373"/>
        <end position="689"/>
    </location>
</feature>
<accession>A0A401II84</accession>
<evidence type="ECO:0000256" key="3">
    <source>
        <dbReference type="ARBA" id="ARBA00022989"/>
    </source>
</evidence>
<dbReference type="GO" id="GO:0004674">
    <property type="term" value="F:protein serine/threonine kinase activity"/>
    <property type="evidence" value="ECO:0007669"/>
    <property type="project" value="UniProtKB-KW"/>
</dbReference>
<dbReference type="EMBL" id="BDQK01000013">
    <property type="protein sequence ID" value="GBF80821.1"/>
    <property type="molecule type" value="Genomic_DNA"/>
</dbReference>
<organism evidence="7 8">
    <name type="scientific">Aphanothece sacrum FPU1</name>
    <dbReference type="NCBI Taxonomy" id="1920663"/>
    <lineage>
        <taxon>Bacteria</taxon>
        <taxon>Bacillati</taxon>
        <taxon>Cyanobacteriota</taxon>
        <taxon>Cyanophyceae</taxon>
        <taxon>Oscillatoriophycideae</taxon>
        <taxon>Chroococcales</taxon>
        <taxon>Aphanothecaceae</taxon>
        <taxon>Aphanothece</taxon>
    </lineage>
</organism>
<dbReference type="OrthoDB" id="446586at2"/>
<dbReference type="Proteomes" id="UP000287247">
    <property type="component" value="Unassembled WGS sequence"/>
</dbReference>
<evidence type="ECO:0000259" key="6">
    <source>
        <dbReference type="Pfam" id="PF01094"/>
    </source>
</evidence>
<dbReference type="CDD" id="cd06268">
    <property type="entry name" value="PBP1_ABC_transporter_LIVBP-like"/>
    <property type="match status" value="1"/>
</dbReference>
<dbReference type="Gene3D" id="3.40.50.2300">
    <property type="match status" value="2"/>
</dbReference>
<protein>
    <submittedName>
        <fullName evidence="7">Serine/threonine protein kinase</fullName>
    </submittedName>
</protein>
<gene>
    <name evidence="7" type="ORF">AsFPU1_2226</name>
</gene>
<dbReference type="InterPro" id="IPR028082">
    <property type="entry name" value="Peripla_BP_I"/>
</dbReference>
<keyword evidence="7" id="KW-0808">Transferase</keyword>
<keyword evidence="8" id="KW-1185">Reference proteome</keyword>
<keyword evidence="7" id="KW-0418">Kinase</keyword>
<keyword evidence="4 5" id="KW-0472">Membrane</keyword>
<dbReference type="GO" id="GO:0016020">
    <property type="term" value="C:membrane"/>
    <property type="evidence" value="ECO:0007669"/>
    <property type="project" value="UniProtKB-SubCell"/>
</dbReference>
<proteinExistence type="predicted"/>
<dbReference type="RefSeq" id="WP_124970661.1">
    <property type="nucleotide sequence ID" value="NZ_BDQK01000013.1"/>
</dbReference>
<dbReference type="PANTHER" id="PTHR30483">
    <property type="entry name" value="LEUCINE-SPECIFIC-BINDING PROTEIN"/>
    <property type="match status" value="1"/>
</dbReference>
<comment type="caution">
    <text evidence="7">The sequence shown here is derived from an EMBL/GenBank/DDBJ whole genome shotgun (WGS) entry which is preliminary data.</text>
</comment>
<dbReference type="Pfam" id="PF01094">
    <property type="entry name" value="ANF_receptor"/>
    <property type="match status" value="1"/>
</dbReference>
<evidence type="ECO:0000256" key="4">
    <source>
        <dbReference type="ARBA" id="ARBA00023136"/>
    </source>
</evidence>
<dbReference type="AlphaFoldDB" id="A0A401II84"/>
<name>A0A401II84_APHSA</name>
<keyword evidence="7" id="KW-0723">Serine/threonine-protein kinase</keyword>
<evidence type="ECO:0000313" key="8">
    <source>
        <dbReference type="Proteomes" id="UP000287247"/>
    </source>
</evidence>
<dbReference type="InterPro" id="IPR051010">
    <property type="entry name" value="BCAA_transport"/>
</dbReference>
<sequence length="717" mass="80969">MVNSLSTQRSVKVIVDADFLVNSESNTNRLFSLINSYRRLEVTVIEDCLKRACKSKTIEFNGFVGNFPTHGIKVISRHNLPQYQFDGLLANIDNIANYTKDFDSQLEITYAMSLGIFIILTDKKTDFIQVDLTTPLRVLSIDELEQLLIPPRLTAIKRLMRAIKSLMRGIKNNELAAFLCFAMVTFLFILVFNLETIFGFIITKPSPSPADSISENYYCPLESSGNNISCGEKVLYGDRQVVNQKSSAINAFNEVKKNDATPKTYQHIVEMFQKSWKEEKEKPDPETLIYLNNALLEAKPKNAYTIAILAPLSTEKNTGVDKYNDLGGEILRGVAHVQTLVNKCLLPNEFDFLPDSIKNNNILCEKIIKQNKGLRVLIVDDANLPDRAKILANKLNQLNDKFILAVIGHFASELTSQVIDTYKKNNLILISFGSTSESDAFRQKDFFFRTVPGVSDHVDKLIEYMKYKGYTNPAIFYNESSKFSQSIYIKFIERIKEANKILGADKQIKINKDLLFVGNNNNSKSFAGEYFNVPIDKLEKADVLILFPDGQTSKSMDNAVKIMKKNNGNKPILGTWTLRNDRFLKPAKDNPSLVIDKKLITYSPYDKSQKINKQYIDEATALWGDANSPITALSYDAAWVLVNAFLKTSNLNRETLKDTLKNMEKVENKVTDGATGDIIFDPNGNRNNLKGLLLKVEIDPTNKETGKETGLKFVPFK</sequence>
<feature type="transmembrane region" description="Helical" evidence="5">
    <location>
        <begin position="175"/>
        <end position="202"/>
    </location>
</feature>
<reference evidence="8" key="1">
    <citation type="submission" date="2017-05" db="EMBL/GenBank/DDBJ databases">
        <title>Physiological properties and genetic analysis related to exopolysaccharide production of fresh-water unicellular cyanobacterium Aphanothece sacrum, Suizenji Nori, that has been cultured as a food source in Japan.</title>
        <authorList>
            <person name="Kanesaki Y."/>
            <person name="Yoshikawa S."/>
            <person name="Ohki K."/>
        </authorList>
    </citation>
    <scope>NUCLEOTIDE SEQUENCE [LARGE SCALE GENOMIC DNA]</scope>
    <source>
        <strain evidence="8">FPU1</strain>
    </source>
</reference>